<evidence type="ECO:0000256" key="2">
    <source>
        <dbReference type="SAM" id="MobiDB-lite"/>
    </source>
</evidence>
<dbReference type="PANTHER" id="PTHR12161:SF5">
    <property type="entry name" value="IST1 HOMOLOG"/>
    <property type="match status" value="1"/>
</dbReference>
<feature type="compositionally biased region" description="Basic and acidic residues" evidence="2">
    <location>
        <begin position="324"/>
        <end position="335"/>
    </location>
</feature>
<dbReference type="InterPro" id="IPR005061">
    <property type="entry name" value="Ist1"/>
</dbReference>
<evidence type="ECO:0000313" key="4">
    <source>
        <dbReference type="Proteomes" id="UP001497512"/>
    </source>
</evidence>
<dbReference type="EMBL" id="OZ019897">
    <property type="protein sequence ID" value="CAK9225792.1"/>
    <property type="molecule type" value="Genomic_DNA"/>
</dbReference>
<sequence>MLGKGFKVSKCKTLLRLATARIKLIRNKRDSQVKQLRKDIAQLLTSGQEPSARIRVEHVIREENIMAAYDILELFCELIVVRLPIIDSQRLCPMDLKEAISSLIFASPRCADLPELLQIRTVFAAKYGKEFAAAACELRPDCAVNRRIIEKLSVRAPSGEVKLKLMKEIAAEYNVAWDPSGAEAELLLTPEDLLDGPSQFLGAHEMPLTPSGVGKLQVASSDARQEAKIEYTDVAAAAKAAADSANRAVAAACAAAELAKSFKSQANIGLLGNRDRRPDYTVASQDESSETDLDSDSDEGHRSHIVPPPPYPMSASKPVFDNYNSHKESWQSTHSRERFGDYDDALDDSSLEKLGVDDKSSSFGANEYYYGKVTVEDPAGGDKRQYDSRSGKVRSSYDDSTRIGKSFADESRRLSTGHTTESKKQSPPCSDTRRRMEYDQMTTRFNALNPRR</sequence>
<feature type="region of interest" description="Disordered" evidence="2">
    <location>
        <begin position="273"/>
        <end position="335"/>
    </location>
</feature>
<dbReference type="PANTHER" id="PTHR12161">
    <property type="entry name" value="IST1 FAMILY MEMBER"/>
    <property type="match status" value="1"/>
</dbReference>
<evidence type="ECO:0008006" key="5">
    <source>
        <dbReference type="Google" id="ProtNLM"/>
    </source>
</evidence>
<accession>A0ABP0UN40</accession>
<keyword evidence="4" id="KW-1185">Reference proteome</keyword>
<reference evidence="3" key="1">
    <citation type="submission" date="2024-02" db="EMBL/GenBank/DDBJ databases">
        <authorList>
            <consortium name="ELIXIR-Norway"/>
            <consortium name="Elixir Norway"/>
        </authorList>
    </citation>
    <scope>NUCLEOTIDE SEQUENCE</scope>
</reference>
<name>A0ABP0UN40_9BRYO</name>
<evidence type="ECO:0000256" key="1">
    <source>
        <dbReference type="ARBA" id="ARBA00005536"/>
    </source>
</evidence>
<comment type="similarity">
    <text evidence="1">Belongs to the IST1 family.</text>
</comment>
<proteinExistence type="inferred from homology"/>
<feature type="compositionally biased region" description="Basic and acidic residues" evidence="2">
    <location>
        <begin position="380"/>
        <end position="413"/>
    </location>
</feature>
<dbReference type="Pfam" id="PF03398">
    <property type="entry name" value="Ist1"/>
    <property type="match status" value="1"/>
</dbReference>
<dbReference type="Gene3D" id="1.20.1260.60">
    <property type="entry name" value="Vacuolar protein sorting-associated protein Ist1"/>
    <property type="match status" value="1"/>
</dbReference>
<protein>
    <recommendedName>
        <fullName evidence="5">IST1-like protein</fullName>
    </recommendedName>
</protein>
<evidence type="ECO:0000313" key="3">
    <source>
        <dbReference type="EMBL" id="CAK9225792.1"/>
    </source>
</evidence>
<dbReference type="InterPro" id="IPR042277">
    <property type="entry name" value="IST1-like"/>
</dbReference>
<dbReference type="Proteomes" id="UP001497512">
    <property type="component" value="Chromosome 5"/>
</dbReference>
<gene>
    <name evidence="3" type="ORF">CSSPTR1EN2_LOCUS17906</name>
</gene>
<feature type="compositionally biased region" description="Acidic residues" evidence="2">
    <location>
        <begin position="287"/>
        <end position="297"/>
    </location>
</feature>
<feature type="compositionally biased region" description="Polar residues" evidence="2">
    <location>
        <begin position="414"/>
        <end position="429"/>
    </location>
</feature>
<feature type="region of interest" description="Disordered" evidence="2">
    <location>
        <begin position="373"/>
        <end position="452"/>
    </location>
</feature>
<organism evidence="3 4">
    <name type="scientific">Sphagnum troendelagicum</name>
    <dbReference type="NCBI Taxonomy" id="128251"/>
    <lineage>
        <taxon>Eukaryota</taxon>
        <taxon>Viridiplantae</taxon>
        <taxon>Streptophyta</taxon>
        <taxon>Embryophyta</taxon>
        <taxon>Bryophyta</taxon>
        <taxon>Sphagnophytina</taxon>
        <taxon>Sphagnopsida</taxon>
        <taxon>Sphagnales</taxon>
        <taxon>Sphagnaceae</taxon>
        <taxon>Sphagnum</taxon>
    </lineage>
</organism>